<comment type="caution">
    <text evidence="1">The sequence shown here is derived from an EMBL/GenBank/DDBJ whole genome shotgun (WGS) entry which is preliminary data.</text>
</comment>
<sequence length="137" mass="15588">MFSPSLEKVFPNEATSPWPYPSGDEGRGRPLSMDVFTTDKKSNRFLRETCVWDETLNIGMDPTSGQLLRIGHFDVIHTPSDRGMHISWTPDGLRLSRYLDSMGRIRAVLLTLVSIYNFIISSSEDPIIVHFAIFKKL</sequence>
<evidence type="ECO:0000313" key="2">
    <source>
        <dbReference type="Proteomes" id="UP000784294"/>
    </source>
</evidence>
<accession>A0A3S5ANX2</accession>
<keyword evidence="2" id="KW-1185">Reference proteome</keyword>
<name>A0A3S5ANX2_9PLAT</name>
<organism evidence="1 2">
    <name type="scientific">Protopolystoma xenopodis</name>
    <dbReference type="NCBI Taxonomy" id="117903"/>
    <lineage>
        <taxon>Eukaryota</taxon>
        <taxon>Metazoa</taxon>
        <taxon>Spiralia</taxon>
        <taxon>Lophotrochozoa</taxon>
        <taxon>Platyhelminthes</taxon>
        <taxon>Monogenea</taxon>
        <taxon>Polyopisthocotylea</taxon>
        <taxon>Polystomatidea</taxon>
        <taxon>Polystomatidae</taxon>
        <taxon>Protopolystoma</taxon>
    </lineage>
</organism>
<proteinExistence type="predicted"/>
<protein>
    <submittedName>
        <fullName evidence="1">Uncharacterized protein</fullName>
    </submittedName>
</protein>
<dbReference type="Proteomes" id="UP000784294">
    <property type="component" value="Unassembled WGS sequence"/>
</dbReference>
<dbReference type="EMBL" id="CAAALY010069877">
    <property type="protein sequence ID" value="VEL24825.1"/>
    <property type="molecule type" value="Genomic_DNA"/>
</dbReference>
<dbReference type="AlphaFoldDB" id="A0A3S5ANX2"/>
<evidence type="ECO:0000313" key="1">
    <source>
        <dbReference type="EMBL" id="VEL24825.1"/>
    </source>
</evidence>
<reference evidence="1" key="1">
    <citation type="submission" date="2018-11" db="EMBL/GenBank/DDBJ databases">
        <authorList>
            <consortium name="Pathogen Informatics"/>
        </authorList>
    </citation>
    <scope>NUCLEOTIDE SEQUENCE</scope>
</reference>
<gene>
    <name evidence="1" type="ORF">PXEA_LOCUS18265</name>
</gene>